<keyword evidence="1" id="KW-0472">Membrane</keyword>
<keyword evidence="1" id="KW-0812">Transmembrane</keyword>
<keyword evidence="1" id="KW-1133">Transmembrane helix</keyword>
<name>A0A1R4J0Z8_9MICO</name>
<protein>
    <submittedName>
        <fullName evidence="2">Uncharacterized protein</fullName>
    </submittedName>
</protein>
<feature type="transmembrane region" description="Helical" evidence="1">
    <location>
        <begin position="59"/>
        <end position="80"/>
    </location>
</feature>
<gene>
    <name evidence="2" type="ORF">FM104_04880</name>
</gene>
<dbReference type="EMBL" id="FUKO01000014">
    <property type="protein sequence ID" value="SJN25395.1"/>
    <property type="molecule type" value="Genomic_DNA"/>
</dbReference>
<proteinExistence type="predicted"/>
<dbReference type="AlphaFoldDB" id="A0A1R4J0Z8"/>
<organism evidence="2 3">
    <name type="scientific">Microbacterium esteraromaticum</name>
    <dbReference type="NCBI Taxonomy" id="57043"/>
    <lineage>
        <taxon>Bacteria</taxon>
        <taxon>Bacillati</taxon>
        <taxon>Actinomycetota</taxon>
        <taxon>Actinomycetes</taxon>
        <taxon>Micrococcales</taxon>
        <taxon>Microbacteriaceae</taxon>
        <taxon>Microbacterium</taxon>
    </lineage>
</organism>
<dbReference type="Proteomes" id="UP000196320">
    <property type="component" value="Unassembled WGS sequence"/>
</dbReference>
<evidence type="ECO:0000256" key="1">
    <source>
        <dbReference type="SAM" id="Phobius"/>
    </source>
</evidence>
<keyword evidence="3" id="KW-1185">Reference proteome</keyword>
<sequence length="93" mass="9820">MVVVRSYATIATLPALRATVPLLILPRCAQSGTGGQHHSASSSFALFALAPPTTTKETHMFEVIVIVGIIIVGLGGGWILGMSEIARFNRTND</sequence>
<accession>A0A1R4J0Z8</accession>
<evidence type="ECO:0000313" key="3">
    <source>
        <dbReference type="Proteomes" id="UP000196320"/>
    </source>
</evidence>
<reference evidence="2 3" key="1">
    <citation type="submission" date="2017-02" db="EMBL/GenBank/DDBJ databases">
        <authorList>
            <person name="Peterson S.W."/>
        </authorList>
    </citation>
    <scope>NUCLEOTIDE SEQUENCE [LARGE SCALE GENOMIC DNA]</scope>
    <source>
        <strain evidence="2 3">B Mb 05.01</strain>
    </source>
</reference>
<evidence type="ECO:0000313" key="2">
    <source>
        <dbReference type="EMBL" id="SJN25395.1"/>
    </source>
</evidence>